<accession>A0ABT8Q677</accession>
<gene>
    <name evidence="1" type="ORF">Q0N36_09815</name>
</gene>
<organism evidence="1 2">
    <name type="scientific">Corynebacterium kefirresidentii</name>
    <dbReference type="NCBI Taxonomy" id="1979527"/>
    <lineage>
        <taxon>Bacteria</taxon>
        <taxon>Bacillati</taxon>
        <taxon>Actinomycetota</taxon>
        <taxon>Actinomycetes</taxon>
        <taxon>Mycobacteriales</taxon>
        <taxon>Corynebacteriaceae</taxon>
        <taxon>Corynebacterium</taxon>
    </lineage>
</organism>
<dbReference type="GeneID" id="81704935"/>
<dbReference type="SUPFAM" id="SSF54285">
    <property type="entry name" value="MoaD/ThiS"/>
    <property type="match status" value="1"/>
</dbReference>
<dbReference type="CDD" id="cd17040">
    <property type="entry name" value="Ubl_MoaD_like"/>
    <property type="match status" value="1"/>
</dbReference>
<protein>
    <submittedName>
        <fullName evidence="1">MoaD/ThiS family protein</fullName>
    </submittedName>
</protein>
<dbReference type="InterPro" id="IPR003749">
    <property type="entry name" value="ThiS/MoaD-like"/>
</dbReference>
<evidence type="ECO:0000313" key="1">
    <source>
        <dbReference type="EMBL" id="MDN8620867.1"/>
    </source>
</evidence>
<dbReference type="Pfam" id="PF02597">
    <property type="entry name" value="ThiS"/>
    <property type="match status" value="1"/>
</dbReference>
<dbReference type="RefSeq" id="WP_200288392.1">
    <property type="nucleotide sequence ID" value="NZ_CP067012.1"/>
</dbReference>
<evidence type="ECO:0000313" key="2">
    <source>
        <dbReference type="Proteomes" id="UP001174347"/>
    </source>
</evidence>
<proteinExistence type="predicted"/>
<dbReference type="EMBL" id="JAUKFM010000007">
    <property type="protein sequence ID" value="MDN8620867.1"/>
    <property type="molecule type" value="Genomic_DNA"/>
</dbReference>
<sequence length="86" mass="8628">MLTVHYFAAARAAAGVASEQVDAPATLGDLVVQLGRDHTGTTAAGMSLKEVLGRCSFLIDGAGNTAMDSPLAGVTRVDVLPPFAGG</sequence>
<reference evidence="1" key="1">
    <citation type="submission" date="2023-07" db="EMBL/GenBank/DDBJ databases">
        <title>Insights into the diversity of cutaneous corynebacteria.</title>
        <authorList>
            <person name="Bruggemann H."/>
            <person name="Poehlein A."/>
        </authorList>
    </citation>
    <scope>NUCLEOTIDE SEQUENCE</scope>
    <source>
        <strain evidence="1">P7_F1</strain>
    </source>
</reference>
<keyword evidence="2" id="KW-1185">Reference proteome</keyword>
<name>A0ABT8Q677_9CORY</name>
<dbReference type="Gene3D" id="3.10.20.30">
    <property type="match status" value="1"/>
</dbReference>
<comment type="caution">
    <text evidence="1">The sequence shown here is derived from an EMBL/GenBank/DDBJ whole genome shotgun (WGS) entry which is preliminary data.</text>
</comment>
<dbReference type="Proteomes" id="UP001174347">
    <property type="component" value="Unassembled WGS sequence"/>
</dbReference>
<dbReference type="InterPro" id="IPR016155">
    <property type="entry name" value="Mopterin_synth/thiamin_S_b"/>
</dbReference>
<dbReference type="InterPro" id="IPR012675">
    <property type="entry name" value="Beta-grasp_dom_sf"/>
</dbReference>